<gene>
    <name evidence="3" type="primary">PRR15</name>
</gene>
<keyword evidence="4" id="KW-1185">Reference proteome</keyword>
<name>A0A7M4DX28_CROPO</name>
<accession>A0A7M4DX28</accession>
<reference evidence="3" key="1">
    <citation type="submission" date="2025-08" db="UniProtKB">
        <authorList>
            <consortium name="Ensembl"/>
        </authorList>
    </citation>
    <scope>IDENTIFICATION</scope>
</reference>
<evidence type="ECO:0000256" key="1">
    <source>
        <dbReference type="ARBA" id="ARBA00010096"/>
    </source>
</evidence>
<dbReference type="RefSeq" id="XP_019390940.1">
    <property type="nucleotide sequence ID" value="XM_019535395.1"/>
</dbReference>
<protein>
    <submittedName>
        <fullName evidence="3">Proline rich 15</fullName>
    </submittedName>
</protein>
<dbReference type="Pfam" id="PF15321">
    <property type="entry name" value="ATAD4"/>
    <property type="match status" value="1"/>
</dbReference>
<feature type="compositionally biased region" description="Pro residues" evidence="2">
    <location>
        <begin position="29"/>
        <end position="43"/>
    </location>
</feature>
<feature type="compositionally biased region" description="Low complexity" evidence="2">
    <location>
        <begin position="44"/>
        <end position="55"/>
    </location>
</feature>
<dbReference type="GeneID" id="109310302"/>
<dbReference type="KEGG" id="cpoo:109310302"/>
<dbReference type="OrthoDB" id="9924851at2759"/>
<dbReference type="OMA" id="GAWWKSL"/>
<evidence type="ECO:0000256" key="2">
    <source>
        <dbReference type="SAM" id="MobiDB-lite"/>
    </source>
</evidence>
<evidence type="ECO:0000313" key="4">
    <source>
        <dbReference type="Proteomes" id="UP000594220"/>
    </source>
</evidence>
<dbReference type="CTD" id="222171"/>
<feature type="compositionally biased region" description="Basic residues" evidence="2">
    <location>
        <begin position="71"/>
        <end position="88"/>
    </location>
</feature>
<dbReference type="AlphaFoldDB" id="A0A7M4DX28"/>
<dbReference type="Proteomes" id="UP000594220">
    <property type="component" value="Unplaced"/>
</dbReference>
<dbReference type="PANTHER" id="PTHR14581:SF4">
    <property type="entry name" value="PROLINE-RICH PROTEIN 15"/>
    <property type="match status" value="1"/>
</dbReference>
<reference evidence="3" key="2">
    <citation type="submission" date="2025-09" db="UniProtKB">
        <authorList>
            <consortium name="Ensembl"/>
        </authorList>
    </citation>
    <scope>IDENTIFICATION</scope>
</reference>
<proteinExistence type="inferred from homology"/>
<feature type="region of interest" description="Disordered" evidence="2">
    <location>
        <begin position="17"/>
        <end position="112"/>
    </location>
</feature>
<evidence type="ECO:0000313" key="3">
    <source>
        <dbReference type="Ensembl" id="ENSCPRP00005001009.1"/>
    </source>
</evidence>
<sequence length="112" mass="11726">MADSPVQGASAGAWWKALTSKKNAKQAPLPSPTPSLPPAPSSPDPQDQQLPQCSSEPKAADKSSGGGGSRRNLRVSRSGRFKERRKVHAPLLAESPALFEGSAPTRAAQQSQ</sequence>
<dbReference type="GeneTree" id="ENSGT01030000235471"/>
<organism evidence="3 4">
    <name type="scientific">Crocodylus porosus</name>
    <name type="common">Saltwater crocodile</name>
    <name type="synonym">Estuarine crocodile</name>
    <dbReference type="NCBI Taxonomy" id="8502"/>
    <lineage>
        <taxon>Eukaryota</taxon>
        <taxon>Metazoa</taxon>
        <taxon>Chordata</taxon>
        <taxon>Craniata</taxon>
        <taxon>Vertebrata</taxon>
        <taxon>Euteleostomi</taxon>
        <taxon>Archelosauria</taxon>
        <taxon>Archosauria</taxon>
        <taxon>Crocodylia</taxon>
        <taxon>Longirostres</taxon>
        <taxon>Crocodylidae</taxon>
        <taxon>Crocodylus</taxon>
    </lineage>
</organism>
<dbReference type="PANTHER" id="PTHR14581">
    <property type="match status" value="1"/>
</dbReference>
<dbReference type="Ensembl" id="ENSCPRT00005001178.1">
    <property type="protein sequence ID" value="ENSCPRP00005001009.1"/>
    <property type="gene ID" value="ENSCPRG00005000780.1"/>
</dbReference>
<comment type="similarity">
    <text evidence="1">Belongs to the PRR15 family.</text>
</comment>
<dbReference type="InterPro" id="IPR028237">
    <property type="entry name" value="PRR15"/>
</dbReference>